<dbReference type="RefSeq" id="WP_189452165.1">
    <property type="nucleotide sequence ID" value="NZ_BMYD01000001.1"/>
</dbReference>
<dbReference type="SUPFAM" id="SSF47413">
    <property type="entry name" value="lambda repressor-like DNA-binding domains"/>
    <property type="match status" value="1"/>
</dbReference>
<comment type="caution">
    <text evidence="2">The sequence shown here is derived from an EMBL/GenBank/DDBJ whole genome shotgun (WGS) entry which is preliminary data.</text>
</comment>
<protein>
    <submittedName>
        <fullName evidence="2">Transcriptional regulator</fullName>
    </submittedName>
</protein>
<evidence type="ECO:0000313" key="3">
    <source>
        <dbReference type="Proteomes" id="UP000646426"/>
    </source>
</evidence>
<dbReference type="Pfam" id="PF01381">
    <property type="entry name" value="HTH_3"/>
    <property type="match status" value="1"/>
</dbReference>
<gene>
    <name evidence="2" type="ORF">GCM10007067_00340</name>
</gene>
<dbReference type="Proteomes" id="UP000646426">
    <property type="component" value="Unassembled WGS sequence"/>
</dbReference>
<dbReference type="PROSITE" id="PS50943">
    <property type="entry name" value="HTH_CROC1"/>
    <property type="match status" value="1"/>
</dbReference>
<name>A0A918ST38_9GAMM</name>
<accession>A0A918ST38</accession>
<proteinExistence type="predicted"/>
<organism evidence="2 3">
    <name type="scientific">Cognatilysobacter bugurensis</name>
    <dbReference type="NCBI Taxonomy" id="543356"/>
    <lineage>
        <taxon>Bacteria</taxon>
        <taxon>Pseudomonadati</taxon>
        <taxon>Pseudomonadota</taxon>
        <taxon>Gammaproteobacteria</taxon>
        <taxon>Lysobacterales</taxon>
        <taxon>Lysobacteraceae</taxon>
        <taxon>Cognatilysobacter</taxon>
    </lineage>
</organism>
<dbReference type="EMBL" id="BMYD01000001">
    <property type="protein sequence ID" value="GHA68437.1"/>
    <property type="molecule type" value="Genomic_DNA"/>
</dbReference>
<dbReference type="CDD" id="cd00093">
    <property type="entry name" value="HTH_XRE"/>
    <property type="match status" value="1"/>
</dbReference>
<sequence>MTFAVRVRQARRRMGLSQAALALQVGVARSAVAQWERARRGTRPCNKNLARLAVVIGVSYEWLSTGRGRMATDGADGETPALLLNHYAHDELEERLLVAFRRVANGERQPFVDFIEALAGQRNAA</sequence>
<dbReference type="GO" id="GO:0003677">
    <property type="term" value="F:DNA binding"/>
    <property type="evidence" value="ECO:0007669"/>
    <property type="project" value="InterPro"/>
</dbReference>
<dbReference type="AlphaFoldDB" id="A0A918ST38"/>
<dbReference type="Gene3D" id="1.10.260.40">
    <property type="entry name" value="lambda repressor-like DNA-binding domains"/>
    <property type="match status" value="1"/>
</dbReference>
<dbReference type="SMART" id="SM00530">
    <property type="entry name" value="HTH_XRE"/>
    <property type="match status" value="1"/>
</dbReference>
<reference evidence="2" key="2">
    <citation type="submission" date="2020-09" db="EMBL/GenBank/DDBJ databases">
        <authorList>
            <person name="Sun Q."/>
            <person name="Kim S."/>
        </authorList>
    </citation>
    <scope>NUCLEOTIDE SEQUENCE</scope>
    <source>
        <strain evidence="2">KCTC 23077</strain>
    </source>
</reference>
<dbReference type="InterPro" id="IPR001387">
    <property type="entry name" value="Cro/C1-type_HTH"/>
</dbReference>
<reference evidence="2" key="1">
    <citation type="journal article" date="2014" name="Int. J. Syst. Evol. Microbiol.">
        <title>Complete genome sequence of Corynebacterium casei LMG S-19264T (=DSM 44701T), isolated from a smear-ripened cheese.</title>
        <authorList>
            <consortium name="US DOE Joint Genome Institute (JGI-PGF)"/>
            <person name="Walter F."/>
            <person name="Albersmeier A."/>
            <person name="Kalinowski J."/>
            <person name="Ruckert C."/>
        </authorList>
    </citation>
    <scope>NUCLEOTIDE SEQUENCE</scope>
    <source>
        <strain evidence="2">KCTC 23077</strain>
    </source>
</reference>
<keyword evidence="3" id="KW-1185">Reference proteome</keyword>
<dbReference type="InterPro" id="IPR010982">
    <property type="entry name" value="Lambda_DNA-bd_dom_sf"/>
</dbReference>
<feature type="domain" description="HTH cro/C1-type" evidence="1">
    <location>
        <begin position="7"/>
        <end position="63"/>
    </location>
</feature>
<evidence type="ECO:0000313" key="2">
    <source>
        <dbReference type="EMBL" id="GHA68437.1"/>
    </source>
</evidence>
<evidence type="ECO:0000259" key="1">
    <source>
        <dbReference type="PROSITE" id="PS50943"/>
    </source>
</evidence>